<proteinExistence type="predicted"/>
<dbReference type="PANTHER" id="PTHR37455:SF1">
    <property type="entry name" value="SIMILAR TO 1190005I06RIK PROTEIN"/>
    <property type="match status" value="1"/>
</dbReference>
<dbReference type="EMBL" id="GL192358">
    <property type="protein sequence ID" value="EFB15542.1"/>
    <property type="molecule type" value="Genomic_DNA"/>
</dbReference>
<dbReference type="InParanoid" id="D2GWN6"/>
<dbReference type="PANTHER" id="PTHR37455">
    <property type="entry name" value="GENE, 27021-RELATED"/>
    <property type="match status" value="1"/>
</dbReference>
<dbReference type="Pfam" id="PF15366">
    <property type="entry name" value="DUF4597"/>
    <property type="match status" value="1"/>
</dbReference>
<evidence type="ECO:0000256" key="1">
    <source>
        <dbReference type="SAM" id="MobiDB-lite"/>
    </source>
</evidence>
<sequence length="672" mass="72221">MQQRLIPADGRKCVVVSRREGQESTTHLRLKVKGGLRETGWERRLGSAGPDSPEQSLLESPTLIGRVCGFTAAHPPFSDGCCQVGVQGHQSRFATAKGDQCEPTRDFSGLAELSGTGEGSQEGGPAAPLARPRGVGVKGGRTREAFVKHPRCHAAAAAPHRKYFSLCAENTLACFSPQRKRVERAVKTVTDNLAKCVLPLEMLMLFENAVWCAKQLIPISLSGSEERQPVQEEVCSIAVLPLERVLWWPFGAAPTLQISRILSSEAHESFSTSTDSSLSKLSSDVVSTHPDLTRPWRFLSPLLPVVYPWGGPHVASTNKPLLSPQARRGAAMGLKLSCLKGEWVQRSTGSGVLLLKGLAVAAVTCGNALLSKECLLPRALCWKGWHGTGIASSSPSGLLSLHWHQRCAGQWLSGISAPSQCQIPEHLAALRPGKDLVHMELAVELTGEHREGGSQASQEDSLGFKMCGSSSGSHDEAPVLSDKHLDVPNIIITPPTPTGMMLPRDSRQTAGGFIPAEASIHRRAPAKQGERELSWTVSAIPSLTAATGGGDVQNRQQQEQLGPMGRSRCWPDDHVIASPPEILEGKQPPKSRSSLCLAAGRHEKIAPAWPGFRLRGKLIKDSVNTLRADGPQAMKIRKGSLANCGTQIFASQENIPLSVKTQTSWHTFSADA</sequence>
<evidence type="ECO:0000313" key="2">
    <source>
        <dbReference type="EMBL" id="EFB15542.1"/>
    </source>
</evidence>
<gene>
    <name evidence="2" type="ORF">PANDA_001242</name>
</gene>
<accession>D2GWN6</accession>
<dbReference type="InterPro" id="IPR027864">
    <property type="entry name" value="DUF4597"/>
</dbReference>
<protein>
    <submittedName>
        <fullName evidence="2">Uncharacterized protein</fullName>
    </submittedName>
</protein>
<reference evidence="2" key="1">
    <citation type="journal article" date="2010" name="Nature">
        <title>The sequence and de novo assembly of the giant panda genome.</title>
        <authorList>
            <person name="Li R."/>
            <person name="Fan W."/>
            <person name="Tian G."/>
            <person name="Zhu H."/>
            <person name="He L."/>
            <person name="Cai J."/>
            <person name="Huang Q."/>
            <person name="Cai Q."/>
            <person name="Li B."/>
            <person name="Bai Y."/>
            <person name="Zhang Z."/>
            <person name="Zhang Y."/>
            <person name="Wang W."/>
            <person name="Li J."/>
            <person name="Wei F."/>
            <person name="Li H."/>
            <person name="Jian M."/>
            <person name="Li J."/>
            <person name="Zhang Z."/>
            <person name="Nielsen R."/>
            <person name="Li D."/>
            <person name="Gu W."/>
            <person name="Yang Z."/>
            <person name="Xuan Z."/>
            <person name="Ryder O.A."/>
            <person name="Leung F.C."/>
            <person name="Zhou Y."/>
            <person name="Cao J."/>
            <person name="Sun X."/>
            <person name="Fu Y."/>
            <person name="Fang X."/>
            <person name="Guo X."/>
            <person name="Wang B."/>
            <person name="Hou R."/>
            <person name="Shen F."/>
            <person name="Mu B."/>
            <person name="Ni P."/>
            <person name="Lin R."/>
            <person name="Qian W."/>
            <person name="Wang G."/>
            <person name="Yu C."/>
            <person name="Nie W."/>
            <person name="Wang J."/>
            <person name="Wu Z."/>
            <person name="Liang H."/>
            <person name="Min J."/>
            <person name="Wu Q."/>
            <person name="Cheng S."/>
            <person name="Ruan J."/>
            <person name="Wang M."/>
            <person name="Shi Z."/>
            <person name="Wen M."/>
            <person name="Liu B."/>
            <person name="Ren X."/>
            <person name="Zheng H."/>
            <person name="Dong D."/>
            <person name="Cook K."/>
            <person name="Shan G."/>
            <person name="Zhang H."/>
            <person name="Kosiol C."/>
            <person name="Xie X."/>
            <person name="Lu Z."/>
            <person name="Zheng H."/>
            <person name="Li Y."/>
            <person name="Steiner C.C."/>
            <person name="Lam T.T."/>
            <person name="Lin S."/>
            <person name="Zhang Q."/>
            <person name="Li G."/>
            <person name="Tian J."/>
            <person name="Gong T."/>
            <person name="Liu H."/>
            <person name="Zhang D."/>
            <person name="Fang L."/>
            <person name="Ye C."/>
            <person name="Zhang J."/>
            <person name="Hu W."/>
            <person name="Xu A."/>
            <person name="Ren Y."/>
            <person name="Zhang G."/>
            <person name="Bruford M.W."/>
            <person name="Li Q."/>
            <person name="Ma L."/>
            <person name="Guo Y."/>
            <person name="An N."/>
            <person name="Hu Y."/>
            <person name="Zheng Y."/>
            <person name="Shi Y."/>
            <person name="Li Z."/>
            <person name="Liu Q."/>
            <person name="Chen Y."/>
            <person name="Zhao J."/>
            <person name="Qu N."/>
            <person name="Zhao S."/>
            <person name="Tian F."/>
            <person name="Wang X."/>
            <person name="Wang H."/>
            <person name="Xu L."/>
            <person name="Liu X."/>
            <person name="Vinar T."/>
            <person name="Wang Y."/>
            <person name="Lam T.W."/>
            <person name="Yiu S.M."/>
            <person name="Liu S."/>
            <person name="Zhang H."/>
            <person name="Li D."/>
            <person name="Huang Y."/>
            <person name="Wang X."/>
            <person name="Yang G."/>
            <person name="Jiang Z."/>
            <person name="Wang J."/>
            <person name="Qin N."/>
            <person name="Li L."/>
            <person name="Li J."/>
            <person name="Bolund L."/>
            <person name="Kristiansen K."/>
            <person name="Wong G.K."/>
            <person name="Olson M."/>
            <person name="Zhang X."/>
            <person name="Li S."/>
            <person name="Yang H."/>
            <person name="Wang J."/>
            <person name="Wang J."/>
        </authorList>
    </citation>
    <scope>NUCLEOTIDE SEQUENCE [LARGE SCALE GENOMIC DNA]</scope>
</reference>
<feature type="region of interest" description="Disordered" evidence="1">
    <location>
        <begin position="113"/>
        <end position="135"/>
    </location>
</feature>
<name>D2GWN6_AILME</name>
<dbReference type="AlphaFoldDB" id="D2GWN6"/>
<organism evidence="2">
    <name type="scientific">Ailuropoda melanoleuca</name>
    <name type="common">Giant panda</name>
    <dbReference type="NCBI Taxonomy" id="9646"/>
    <lineage>
        <taxon>Eukaryota</taxon>
        <taxon>Metazoa</taxon>
        <taxon>Chordata</taxon>
        <taxon>Craniata</taxon>
        <taxon>Vertebrata</taxon>
        <taxon>Euteleostomi</taxon>
        <taxon>Mammalia</taxon>
        <taxon>Eutheria</taxon>
        <taxon>Laurasiatheria</taxon>
        <taxon>Carnivora</taxon>
        <taxon>Caniformia</taxon>
        <taxon>Ursidae</taxon>
        <taxon>Ailuropoda</taxon>
    </lineage>
</organism>